<dbReference type="InterPro" id="IPR048279">
    <property type="entry name" value="MdtK-like"/>
</dbReference>
<feature type="transmembrane region" description="Helical" evidence="10">
    <location>
        <begin position="57"/>
        <end position="76"/>
    </location>
</feature>
<gene>
    <name evidence="11" type="ORF">H8689_08850</name>
</gene>
<dbReference type="NCBIfam" id="TIGR00797">
    <property type="entry name" value="matE"/>
    <property type="match status" value="1"/>
</dbReference>
<evidence type="ECO:0000256" key="8">
    <source>
        <dbReference type="ARBA" id="ARBA00023136"/>
    </source>
</evidence>
<dbReference type="AlphaFoldDB" id="A0A926EZF7"/>
<feature type="transmembrane region" description="Helical" evidence="10">
    <location>
        <begin position="362"/>
        <end position="386"/>
    </location>
</feature>
<proteinExistence type="inferred from homology"/>
<evidence type="ECO:0000313" key="11">
    <source>
        <dbReference type="EMBL" id="MBC8591218.1"/>
    </source>
</evidence>
<evidence type="ECO:0000256" key="4">
    <source>
        <dbReference type="ARBA" id="ARBA00022448"/>
    </source>
</evidence>
<feature type="transmembrane region" description="Helical" evidence="10">
    <location>
        <begin position="97"/>
        <end position="120"/>
    </location>
</feature>
<keyword evidence="6 10" id="KW-0812">Transmembrane</keyword>
<dbReference type="PIRSF" id="PIRSF006603">
    <property type="entry name" value="DinF"/>
    <property type="match status" value="1"/>
</dbReference>
<evidence type="ECO:0000256" key="5">
    <source>
        <dbReference type="ARBA" id="ARBA00022475"/>
    </source>
</evidence>
<keyword evidence="8 10" id="KW-0472">Membrane</keyword>
<comment type="subcellular location">
    <subcellularLocation>
        <location evidence="1">Cell membrane</location>
        <topology evidence="1">Multi-pass membrane protein</topology>
    </subcellularLocation>
</comment>
<dbReference type="GO" id="GO:0015297">
    <property type="term" value="F:antiporter activity"/>
    <property type="evidence" value="ECO:0007669"/>
    <property type="project" value="InterPro"/>
</dbReference>
<keyword evidence="7 10" id="KW-1133">Transmembrane helix</keyword>
<organism evidence="11 12">
    <name type="scientific">Wansuia hejianensis</name>
    <dbReference type="NCBI Taxonomy" id="2763667"/>
    <lineage>
        <taxon>Bacteria</taxon>
        <taxon>Bacillati</taxon>
        <taxon>Bacillota</taxon>
        <taxon>Clostridia</taxon>
        <taxon>Lachnospirales</taxon>
        <taxon>Lachnospiraceae</taxon>
        <taxon>Wansuia</taxon>
    </lineage>
</organism>
<feature type="transmembrane region" description="Helical" evidence="10">
    <location>
        <begin position="140"/>
        <end position="157"/>
    </location>
</feature>
<feature type="transmembrane region" description="Helical" evidence="10">
    <location>
        <begin position="169"/>
        <end position="192"/>
    </location>
</feature>
<dbReference type="GO" id="GO:0005886">
    <property type="term" value="C:plasma membrane"/>
    <property type="evidence" value="ECO:0007669"/>
    <property type="project" value="UniProtKB-SubCell"/>
</dbReference>
<dbReference type="RefSeq" id="WP_249324080.1">
    <property type="nucleotide sequence ID" value="NZ_JACRTK010000003.1"/>
</dbReference>
<evidence type="ECO:0000256" key="6">
    <source>
        <dbReference type="ARBA" id="ARBA00022692"/>
    </source>
</evidence>
<evidence type="ECO:0000256" key="9">
    <source>
        <dbReference type="ARBA" id="ARBA00023251"/>
    </source>
</evidence>
<feature type="transmembrane region" description="Helical" evidence="10">
    <location>
        <begin position="242"/>
        <end position="263"/>
    </location>
</feature>
<evidence type="ECO:0000256" key="7">
    <source>
        <dbReference type="ARBA" id="ARBA00022989"/>
    </source>
</evidence>
<accession>A0A926EZF7</accession>
<dbReference type="Proteomes" id="UP000601522">
    <property type="component" value="Unassembled WGS sequence"/>
</dbReference>
<dbReference type="GO" id="GO:0042910">
    <property type="term" value="F:xenobiotic transmembrane transporter activity"/>
    <property type="evidence" value="ECO:0007669"/>
    <property type="project" value="InterPro"/>
</dbReference>
<dbReference type="InterPro" id="IPR051327">
    <property type="entry name" value="MATE_MepA_subfamily"/>
</dbReference>
<dbReference type="Pfam" id="PF01554">
    <property type="entry name" value="MatE"/>
    <property type="match status" value="2"/>
</dbReference>
<evidence type="ECO:0000256" key="1">
    <source>
        <dbReference type="ARBA" id="ARBA00004651"/>
    </source>
</evidence>
<name>A0A926EZF7_9FIRM</name>
<keyword evidence="4" id="KW-0813">Transport</keyword>
<dbReference type="PANTHER" id="PTHR43823">
    <property type="entry name" value="SPORULATION PROTEIN YKVU"/>
    <property type="match status" value="1"/>
</dbReference>
<feature type="transmembrane region" description="Helical" evidence="10">
    <location>
        <begin position="198"/>
        <end position="221"/>
    </location>
</feature>
<feature type="transmembrane region" description="Helical" evidence="10">
    <location>
        <begin position="275"/>
        <end position="296"/>
    </location>
</feature>
<evidence type="ECO:0000256" key="2">
    <source>
        <dbReference type="ARBA" id="ARBA00008417"/>
    </source>
</evidence>
<comment type="caution">
    <text evidence="11">The sequence shown here is derived from an EMBL/GenBank/DDBJ whole genome shotgun (WGS) entry which is preliminary data.</text>
</comment>
<dbReference type="InterPro" id="IPR002528">
    <property type="entry name" value="MATE_fam"/>
</dbReference>
<evidence type="ECO:0000313" key="12">
    <source>
        <dbReference type="Proteomes" id="UP000601522"/>
    </source>
</evidence>
<keyword evidence="12" id="KW-1185">Reference proteome</keyword>
<feature type="transmembrane region" description="Helical" evidence="10">
    <location>
        <begin position="20"/>
        <end position="37"/>
    </location>
</feature>
<dbReference type="PANTHER" id="PTHR43823:SF3">
    <property type="entry name" value="MULTIDRUG EXPORT PROTEIN MEPA"/>
    <property type="match status" value="1"/>
</dbReference>
<evidence type="ECO:0000256" key="3">
    <source>
        <dbReference type="ARBA" id="ARBA00022106"/>
    </source>
</evidence>
<feature type="transmembrane region" description="Helical" evidence="10">
    <location>
        <begin position="425"/>
        <end position="447"/>
    </location>
</feature>
<dbReference type="GO" id="GO:0046677">
    <property type="term" value="P:response to antibiotic"/>
    <property type="evidence" value="ECO:0007669"/>
    <property type="project" value="UniProtKB-KW"/>
</dbReference>
<reference evidence="11 12" key="1">
    <citation type="submission" date="2020-08" db="EMBL/GenBank/DDBJ databases">
        <title>Genome public.</title>
        <authorList>
            <person name="Liu C."/>
            <person name="Sun Q."/>
        </authorList>
    </citation>
    <scope>NUCLEOTIDE SEQUENCE [LARGE SCALE GENOMIC DNA]</scope>
    <source>
        <strain evidence="11 12">NSJ-26</strain>
    </source>
</reference>
<feature type="transmembrane region" description="Helical" evidence="10">
    <location>
        <begin position="322"/>
        <end position="342"/>
    </location>
</feature>
<keyword evidence="9" id="KW-0046">Antibiotic resistance</keyword>
<protein>
    <recommendedName>
        <fullName evidence="3">Multidrug export protein MepA</fullName>
    </recommendedName>
</protein>
<sequence length="464" mass="50622">MNKQQEKARLLGEEPIGKLLLKFSVPAIIGMLVNALYNIVDRIFIGRGVDGRAIGGIYVAMPMSLILMAFSMLIGIGGNTLVSIRLGQNRKEDADRIASNAIVLLALISSIIAILGLVFLEPLLKLFGASESNLSYAMDYLRIILIGAPFQAIGFGMNNFIRGEGSPRVAMVTMLIGAILNTILDPIFIFKFNMGVKGAAMATIISQTVSAIWVMSYFFGGKSMLSIKKEYLKLKFSIFKEIISIGFSPFSMQLAASLVTVLLNTNLQRYGGDLATSSMGVINSVTMMILMPIFGINQGSQPIIGFNYGAKKYDRTVQTLKYAILGATIITTLGFLATQIFPETIIKLFVTDEKELKELMDIAVPGMRIFLAMLPIIGFQVVSSAFFQATGKPKHSAFLSLSRQVLILIPAIFILPKLLGLKGVWLAGSVADFISSLITAGFLIVFLKRLNYAEYNSNDLNLEN</sequence>
<dbReference type="InterPro" id="IPR045070">
    <property type="entry name" value="MATE_MepA-like"/>
</dbReference>
<comment type="similarity">
    <text evidence="2">Belongs to the multi antimicrobial extrusion (MATE) (TC 2.A.66.1) family. MepA subfamily.</text>
</comment>
<feature type="transmembrane region" description="Helical" evidence="10">
    <location>
        <begin position="398"/>
        <end position="419"/>
    </location>
</feature>
<dbReference type="EMBL" id="JACRTK010000003">
    <property type="protein sequence ID" value="MBC8591218.1"/>
    <property type="molecule type" value="Genomic_DNA"/>
</dbReference>
<dbReference type="CDD" id="cd13143">
    <property type="entry name" value="MATE_MepA_like"/>
    <property type="match status" value="1"/>
</dbReference>
<keyword evidence="5" id="KW-1003">Cell membrane</keyword>
<evidence type="ECO:0000256" key="10">
    <source>
        <dbReference type="SAM" id="Phobius"/>
    </source>
</evidence>